<evidence type="ECO:0000313" key="3">
    <source>
        <dbReference type="Proteomes" id="UP000198528"/>
    </source>
</evidence>
<feature type="transmembrane region" description="Helical" evidence="1">
    <location>
        <begin position="124"/>
        <end position="149"/>
    </location>
</feature>
<keyword evidence="1" id="KW-0472">Membrane</keyword>
<dbReference type="RefSeq" id="WP_090846910.1">
    <property type="nucleotide sequence ID" value="NZ_FMZL01000015.1"/>
</dbReference>
<dbReference type="Proteomes" id="UP000198528">
    <property type="component" value="Unassembled WGS sequence"/>
</dbReference>
<reference evidence="3" key="1">
    <citation type="submission" date="2016-10" db="EMBL/GenBank/DDBJ databases">
        <authorList>
            <person name="Varghese N."/>
            <person name="Submissions S."/>
        </authorList>
    </citation>
    <scope>NUCLEOTIDE SEQUENCE [LARGE SCALE GENOMIC DNA]</scope>
    <source>
        <strain evidence="3">DSM 22619</strain>
    </source>
</reference>
<name>A0A1G6LNB1_9ACTN</name>
<feature type="transmembrane region" description="Helical" evidence="1">
    <location>
        <begin position="91"/>
        <end position="112"/>
    </location>
</feature>
<evidence type="ECO:0008006" key="4">
    <source>
        <dbReference type="Google" id="ProtNLM"/>
    </source>
</evidence>
<sequence length="169" mass="18660">MPMKTSTRFVKAAVLNLFTALVLCVLCEWLALYVFHTATLPAGQSWIWPMFFINFVFAWCIATIIGMIPSLPEKSVKWAMKRAKPSDGLKFGLLVNVPINTVYAIILCYLVGTLDACVLGGAPLIASVFGFLQNIIPVWVVCYIVTFFLQGPIENLARKATNDPAPQMA</sequence>
<feature type="transmembrane region" description="Helical" evidence="1">
    <location>
        <begin position="47"/>
        <end position="71"/>
    </location>
</feature>
<dbReference type="EMBL" id="FMZL01000015">
    <property type="protein sequence ID" value="SDC44614.1"/>
    <property type="molecule type" value="Genomic_DNA"/>
</dbReference>
<keyword evidence="3" id="KW-1185">Reference proteome</keyword>
<organism evidence="2 3">
    <name type="scientific">Parafannyhessea umbonata</name>
    <dbReference type="NCBI Taxonomy" id="604330"/>
    <lineage>
        <taxon>Bacteria</taxon>
        <taxon>Bacillati</taxon>
        <taxon>Actinomycetota</taxon>
        <taxon>Coriobacteriia</taxon>
        <taxon>Coriobacteriales</taxon>
        <taxon>Atopobiaceae</taxon>
        <taxon>Parafannyhessea</taxon>
    </lineage>
</organism>
<proteinExistence type="predicted"/>
<protein>
    <recommendedName>
        <fullName evidence="4">DUF2798 domain-containing protein</fullName>
    </recommendedName>
</protein>
<keyword evidence="1" id="KW-1133">Transmembrane helix</keyword>
<evidence type="ECO:0000256" key="1">
    <source>
        <dbReference type="SAM" id="Phobius"/>
    </source>
</evidence>
<feature type="transmembrane region" description="Helical" evidence="1">
    <location>
        <begin position="12"/>
        <end position="35"/>
    </location>
</feature>
<dbReference type="STRING" id="604330.SAMN04489857_1316"/>
<evidence type="ECO:0000313" key="2">
    <source>
        <dbReference type="EMBL" id="SDC44614.1"/>
    </source>
</evidence>
<gene>
    <name evidence="2" type="ORF">SAMN04487824_11535</name>
</gene>
<accession>A0A1G6LNB1</accession>
<dbReference type="AlphaFoldDB" id="A0A1G6LNB1"/>
<keyword evidence="1" id="KW-0812">Transmembrane</keyword>